<reference evidence="9 10" key="1">
    <citation type="submission" date="2023-09" db="EMBL/GenBank/DDBJ databases">
        <title>Streptomyces sp. nov.: A antagonism against Alternaria gaisen Producing Streptochlin, Isolated from Tamarix root soil.</title>
        <authorList>
            <person name="Chen Y."/>
        </authorList>
    </citation>
    <scope>NUCLEOTIDE SEQUENCE [LARGE SCALE GENOMIC DNA]</scope>
    <source>
        <strain evidence="9 10">TRM76323</strain>
    </source>
</reference>
<evidence type="ECO:0000259" key="8">
    <source>
        <dbReference type="PROSITE" id="PS50975"/>
    </source>
</evidence>
<dbReference type="SUPFAM" id="SSF56059">
    <property type="entry name" value="Glutathione synthetase ATP-binding domain-like"/>
    <property type="match status" value="1"/>
</dbReference>
<organism evidence="9 10">
    <name type="scientific">Streptomyces tamarix</name>
    <dbReference type="NCBI Taxonomy" id="3078565"/>
    <lineage>
        <taxon>Bacteria</taxon>
        <taxon>Bacillati</taxon>
        <taxon>Actinomycetota</taxon>
        <taxon>Actinomycetes</taxon>
        <taxon>Kitasatosporales</taxon>
        <taxon>Streptomycetaceae</taxon>
        <taxon>Streptomyces</taxon>
    </lineage>
</organism>
<keyword evidence="1" id="KW-0028">Amino-acid biosynthesis</keyword>
<evidence type="ECO:0000256" key="4">
    <source>
        <dbReference type="ARBA" id="ARBA00022840"/>
    </source>
</evidence>
<keyword evidence="3 7" id="KW-0547">Nucleotide-binding</keyword>
<dbReference type="PROSITE" id="PS00867">
    <property type="entry name" value="CPSASE_2"/>
    <property type="match status" value="1"/>
</dbReference>
<accession>A0ABU3QVG0</accession>
<dbReference type="PANTHER" id="PTHR11405">
    <property type="entry name" value="CARBAMOYLTRANSFERASE FAMILY MEMBER"/>
    <property type="match status" value="1"/>
</dbReference>
<comment type="catalytic activity">
    <reaction evidence="6">
        <text>hydrogencarbonate + NH4(+) + 2 ATP = carbamoyl phosphate + 2 ADP + phosphate + 2 H(+)</text>
        <dbReference type="Rhea" id="RHEA:18029"/>
        <dbReference type="ChEBI" id="CHEBI:15378"/>
        <dbReference type="ChEBI" id="CHEBI:17544"/>
        <dbReference type="ChEBI" id="CHEBI:28938"/>
        <dbReference type="ChEBI" id="CHEBI:30616"/>
        <dbReference type="ChEBI" id="CHEBI:43474"/>
        <dbReference type="ChEBI" id="CHEBI:58228"/>
        <dbReference type="ChEBI" id="CHEBI:456216"/>
        <dbReference type="EC" id="6.3.4.16"/>
    </reaction>
</comment>
<dbReference type="InterPro" id="IPR005479">
    <property type="entry name" value="CPAse_ATP-bd"/>
</dbReference>
<evidence type="ECO:0000256" key="2">
    <source>
        <dbReference type="ARBA" id="ARBA00022598"/>
    </source>
</evidence>
<dbReference type="Proteomes" id="UP001250181">
    <property type="component" value="Unassembled WGS sequence"/>
</dbReference>
<comment type="caution">
    <text evidence="9">The sequence shown here is derived from an EMBL/GenBank/DDBJ whole genome shotgun (WGS) entry which is preliminary data.</text>
</comment>
<evidence type="ECO:0000313" key="10">
    <source>
        <dbReference type="Proteomes" id="UP001250181"/>
    </source>
</evidence>
<dbReference type="InterPro" id="IPR005483">
    <property type="entry name" value="CPSase_dom"/>
</dbReference>
<dbReference type="Gene3D" id="3.30.470.20">
    <property type="entry name" value="ATP-grasp fold, B domain"/>
    <property type="match status" value="1"/>
</dbReference>
<dbReference type="EC" id="6.3.4.16" evidence="5"/>
<evidence type="ECO:0000256" key="6">
    <source>
        <dbReference type="ARBA" id="ARBA00047359"/>
    </source>
</evidence>
<dbReference type="PANTHER" id="PTHR11405:SF53">
    <property type="entry name" value="CARBAMOYL-PHOSPHATE SYNTHASE [AMMONIA], MITOCHONDRIAL"/>
    <property type="match status" value="1"/>
</dbReference>
<gene>
    <name evidence="9" type="primary">carB</name>
    <name evidence="9" type="ORF">RND61_32550</name>
</gene>
<feature type="domain" description="ATP-grasp" evidence="8">
    <location>
        <begin position="55"/>
        <end position="118"/>
    </location>
</feature>
<proteinExistence type="predicted"/>
<evidence type="ECO:0000256" key="5">
    <source>
        <dbReference type="ARBA" id="ARBA00044063"/>
    </source>
</evidence>
<dbReference type="InterPro" id="IPR011761">
    <property type="entry name" value="ATP-grasp"/>
</dbReference>
<keyword evidence="2 9" id="KW-0436">Ligase</keyword>
<dbReference type="PRINTS" id="PR00098">
    <property type="entry name" value="CPSASE"/>
</dbReference>
<name>A0ABU3QVG0_9ACTN</name>
<evidence type="ECO:0000256" key="3">
    <source>
        <dbReference type="ARBA" id="ARBA00022741"/>
    </source>
</evidence>
<keyword evidence="4 7" id="KW-0067">ATP-binding</keyword>
<evidence type="ECO:0000256" key="1">
    <source>
        <dbReference type="ARBA" id="ARBA00022571"/>
    </source>
</evidence>
<sequence>DRFLDDAIEIDVDALYDGEELYLGGVMEHIEEAGIHSGDSACALPPITLGGYDIKRLRASTEAIAKGVGVRGLINIQFAMAGDILYVLEANPRASRTVPFTSKATAVPLAKAAARISLGA</sequence>
<keyword evidence="1" id="KW-0055">Arginine biosynthesis</keyword>
<dbReference type="GO" id="GO:0004088">
    <property type="term" value="F:carbamoyl-phosphate synthase (glutamine-hydrolyzing) activity"/>
    <property type="evidence" value="ECO:0007669"/>
    <property type="project" value="UniProtKB-EC"/>
</dbReference>
<evidence type="ECO:0000256" key="7">
    <source>
        <dbReference type="PROSITE-ProRule" id="PRU00409"/>
    </source>
</evidence>
<dbReference type="EMBL" id="JAWCTQ010000121">
    <property type="protein sequence ID" value="MDT9686755.1"/>
    <property type="molecule type" value="Genomic_DNA"/>
</dbReference>
<feature type="non-terminal residue" evidence="9">
    <location>
        <position position="120"/>
    </location>
</feature>
<keyword evidence="10" id="KW-1185">Reference proteome</keyword>
<protein>
    <recommendedName>
        <fullName evidence="5">carbamoyl-phosphate synthase (ammonia)</fullName>
        <ecNumber evidence="5">6.3.4.16</ecNumber>
    </recommendedName>
</protein>
<feature type="non-terminal residue" evidence="9">
    <location>
        <position position="1"/>
    </location>
</feature>
<dbReference type="PROSITE" id="PS50975">
    <property type="entry name" value="ATP_GRASP"/>
    <property type="match status" value="1"/>
</dbReference>
<evidence type="ECO:0000313" key="9">
    <source>
        <dbReference type="EMBL" id="MDT9686755.1"/>
    </source>
</evidence>
<dbReference type="Pfam" id="PF02786">
    <property type="entry name" value="CPSase_L_D2"/>
    <property type="match status" value="1"/>
</dbReference>